<dbReference type="PANTHER" id="PTHR46656">
    <property type="entry name" value="PUTATIVE-RELATED"/>
    <property type="match status" value="1"/>
</dbReference>
<proteinExistence type="predicted"/>
<organism evidence="1 2">
    <name type="scientific">Candidatus Blackburnbacteria bacterium RIFCSPLOWO2_01_FULL_41_27</name>
    <dbReference type="NCBI Taxonomy" id="1797520"/>
    <lineage>
        <taxon>Bacteria</taxon>
        <taxon>Candidatus Blackburniibacteriota</taxon>
    </lineage>
</organism>
<dbReference type="Pfam" id="PF13692">
    <property type="entry name" value="Glyco_trans_1_4"/>
    <property type="match status" value="1"/>
</dbReference>
<accession>A0A1G1VCU5</accession>
<dbReference type="AlphaFoldDB" id="A0A1G1VCU5"/>
<dbReference type="EMBL" id="MHCD01000040">
    <property type="protein sequence ID" value="OGY13195.1"/>
    <property type="molecule type" value="Genomic_DNA"/>
</dbReference>
<dbReference type="SUPFAM" id="SSF53756">
    <property type="entry name" value="UDP-Glycosyltransferase/glycogen phosphorylase"/>
    <property type="match status" value="1"/>
</dbReference>
<evidence type="ECO:0000313" key="2">
    <source>
        <dbReference type="Proteomes" id="UP000177685"/>
    </source>
</evidence>
<dbReference type="PANTHER" id="PTHR46656:SF3">
    <property type="entry name" value="PUTATIVE-RELATED"/>
    <property type="match status" value="1"/>
</dbReference>
<name>A0A1G1VCU5_9BACT</name>
<dbReference type="InterPro" id="IPR029044">
    <property type="entry name" value="Nucleotide-diphossugar_trans"/>
</dbReference>
<evidence type="ECO:0000313" key="1">
    <source>
        <dbReference type="EMBL" id="OGY13195.1"/>
    </source>
</evidence>
<dbReference type="Gene3D" id="3.40.50.2000">
    <property type="entry name" value="Glycogen Phosphorylase B"/>
    <property type="match status" value="1"/>
</dbReference>
<protein>
    <submittedName>
        <fullName evidence="1">Uncharacterized protein</fullName>
    </submittedName>
</protein>
<dbReference type="SUPFAM" id="SSF53448">
    <property type="entry name" value="Nucleotide-diphospho-sugar transferases"/>
    <property type="match status" value="1"/>
</dbReference>
<dbReference type="Proteomes" id="UP000177685">
    <property type="component" value="Unassembled WGS sequence"/>
</dbReference>
<sequence>MFKIVKLESGDQIIASWDIVGHLAGWIDILFQESQKLKDCGVLSALILNHENKIYFHGGFVAPNLMLPISYALNEEFYGQYPGTREVEVVPLLLCLVKKELLEKLPIPECAGECIFKDSEYCLKARELGFKSYTTDELIVQFRGKGQGLENKEEFTRQFTLNHNFFKEMWSNKLLEQYKYPIMYHTGVEAPTGFAIAAKNYISALLRSKIKVHYSNLFGIPEGEPLCDDGLVNDARELPPTMDLPQIVWAQAPLFFKNSGKYKIGHCEFEGTIAPSSWISYCNMMDELWVPTKWDKEKFASAGVTAPIYVIPQGIDPNYFHPNMAPIKTDAKEKFKFITNATWEPRKNLRDLIIAFTNEFSRDEDVCLIVKTMSSALSQPVKKETEAIKAPREGARVYVKEDILPTEQLGCFYTAGNCFVLPTHGEGWGLPIFEALACGLPVITTGYGAPNETLRDDNGEPLPGVHFVDWEEGEAKTSYVYLEGNKWAIPKIEDLRAKMRFVFENYKEEKKKALKTSEIIRQKYSWDACAVPIIERLKDIYATH</sequence>
<reference evidence="1 2" key="1">
    <citation type="journal article" date="2016" name="Nat. Commun.">
        <title>Thousands of microbial genomes shed light on interconnected biogeochemical processes in an aquifer system.</title>
        <authorList>
            <person name="Anantharaman K."/>
            <person name="Brown C.T."/>
            <person name="Hug L.A."/>
            <person name="Sharon I."/>
            <person name="Castelle C.J."/>
            <person name="Probst A.J."/>
            <person name="Thomas B.C."/>
            <person name="Singh A."/>
            <person name="Wilkins M.J."/>
            <person name="Karaoz U."/>
            <person name="Brodie E.L."/>
            <person name="Williams K.H."/>
            <person name="Hubbard S.S."/>
            <person name="Banfield J.F."/>
        </authorList>
    </citation>
    <scope>NUCLEOTIDE SEQUENCE [LARGE SCALE GENOMIC DNA]</scope>
</reference>
<comment type="caution">
    <text evidence="1">The sequence shown here is derived from an EMBL/GenBank/DDBJ whole genome shotgun (WGS) entry which is preliminary data.</text>
</comment>
<gene>
    <name evidence="1" type="ORF">A3A58_02090</name>
</gene>